<name>A0A9D9GXY1_9BACL</name>
<dbReference type="PANTHER" id="PTHR10000:SF8">
    <property type="entry name" value="HAD SUPERFAMILY HYDROLASE-LIKE, TYPE 3"/>
    <property type="match status" value="1"/>
</dbReference>
<dbReference type="NCBIfam" id="TIGR01484">
    <property type="entry name" value="HAD-SF-IIB"/>
    <property type="match status" value="1"/>
</dbReference>
<dbReference type="GO" id="GO:0000287">
    <property type="term" value="F:magnesium ion binding"/>
    <property type="evidence" value="ECO:0007669"/>
    <property type="project" value="TreeGrafter"/>
</dbReference>
<evidence type="ECO:0000313" key="1">
    <source>
        <dbReference type="EMBL" id="MBO8428003.1"/>
    </source>
</evidence>
<comment type="caution">
    <text evidence="1">The sequence shown here is derived from an EMBL/GenBank/DDBJ whole genome shotgun (WGS) entry which is preliminary data.</text>
</comment>
<dbReference type="GO" id="GO:0016791">
    <property type="term" value="F:phosphatase activity"/>
    <property type="evidence" value="ECO:0007669"/>
    <property type="project" value="TreeGrafter"/>
</dbReference>
<dbReference type="Pfam" id="PF08282">
    <property type="entry name" value="Hydrolase_3"/>
    <property type="match status" value="1"/>
</dbReference>
<dbReference type="InterPro" id="IPR023214">
    <property type="entry name" value="HAD_sf"/>
</dbReference>
<dbReference type="Gene3D" id="3.30.1240.10">
    <property type="match status" value="1"/>
</dbReference>
<dbReference type="InterPro" id="IPR000150">
    <property type="entry name" value="Cof"/>
</dbReference>
<organism evidence="1 2">
    <name type="scientific">Candidatus Onthovivens merdipullorum</name>
    <dbReference type="NCBI Taxonomy" id="2840889"/>
    <lineage>
        <taxon>Bacteria</taxon>
        <taxon>Bacillati</taxon>
        <taxon>Bacillota</taxon>
        <taxon>Bacilli</taxon>
        <taxon>Bacillales</taxon>
        <taxon>Candidatus Onthovivens</taxon>
    </lineage>
</organism>
<dbReference type="InterPro" id="IPR006379">
    <property type="entry name" value="HAD-SF_hydro_IIB"/>
</dbReference>
<dbReference type="SFLD" id="SFLDG01140">
    <property type="entry name" value="C2.B:_Phosphomannomutase_and_P"/>
    <property type="match status" value="1"/>
</dbReference>
<gene>
    <name evidence="1" type="ORF">IAC58_05635</name>
</gene>
<dbReference type="SUPFAM" id="SSF56784">
    <property type="entry name" value="HAD-like"/>
    <property type="match status" value="1"/>
</dbReference>
<dbReference type="AlphaFoldDB" id="A0A9D9GXY1"/>
<reference evidence="1" key="2">
    <citation type="journal article" date="2021" name="PeerJ">
        <title>Extensive microbial diversity within the chicken gut microbiome revealed by metagenomics and culture.</title>
        <authorList>
            <person name="Gilroy R."/>
            <person name="Ravi A."/>
            <person name="Getino M."/>
            <person name="Pursley I."/>
            <person name="Horton D.L."/>
            <person name="Alikhan N.F."/>
            <person name="Baker D."/>
            <person name="Gharbi K."/>
            <person name="Hall N."/>
            <person name="Watson M."/>
            <person name="Adriaenssens E.M."/>
            <person name="Foster-Nyarko E."/>
            <person name="Jarju S."/>
            <person name="Secka A."/>
            <person name="Antonio M."/>
            <person name="Oren A."/>
            <person name="Chaudhuri R.R."/>
            <person name="La Ragione R."/>
            <person name="Hildebrand F."/>
            <person name="Pallen M.J."/>
        </authorList>
    </citation>
    <scope>NUCLEOTIDE SEQUENCE</scope>
    <source>
        <strain evidence="1">11159</strain>
    </source>
</reference>
<reference evidence="1" key="1">
    <citation type="submission" date="2020-10" db="EMBL/GenBank/DDBJ databases">
        <authorList>
            <person name="Gilroy R."/>
        </authorList>
    </citation>
    <scope>NUCLEOTIDE SEQUENCE</scope>
    <source>
        <strain evidence="1">11159</strain>
    </source>
</reference>
<dbReference type="PANTHER" id="PTHR10000">
    <property type="entry name" value="PHOSPHOSERINE PHOSPHATASE"/>
    <property type="match status" value="1"/>
</dbReference>
<dbReference type="SFLD" id="SFLDS00003">
    <property type="entry name" value="Haloacid_Dehalogenase"/>
    <property type="match status" value="1"/>
</dbReference>
<accession>A0A9D9GXY1</accession>
<proteinExistence type="predicted"/>
<dbReference type="EMBL" id="JADIMY010000114">
    <property type="protein sequence ID" value="MBO8428003.1"/>
    <property type="molecule type" value="Genomic_DNA"/>
</dbReference>
<dbReference type="InterPro" id="IPR036412">
    <property type="entry name" value="HAD-like_sf"/>
</dbReference>
<dbReference type="Gene3D" id="3.40.50.1000">
    <property type="entry name" value="HAD superfamily/HAD-like"/>
    <property type="match status" value="1"/>
</dbReference>
<dbReference type="PROSITE" id="PS01228">
    <property type="entry name" value="COF_1"/>
    <property type="match status" value="1"/>
</dbReference>
<keyword evidence="1" id="KW-0378">Hydrolase</keyword>
<dbReference type="NCBIfam" id="TIGR00099">
    <property type="entry name" value="Cof-subfamily"/>
    <property type="match status" value="1"/>
</dbReference>
<sequence>MKLFVFDVDGTLVTRTQRLRRMTIESLNKLLDKGHAIAIASGRPFSGIKKYLDLLHDGNKFAICANGASLVKYDGTILYELTIELNLLFKLHEKYLNYIKNYGAGLYCYIKDEIGYLEYTKWIRNEVVANKIKAYNLNKIDINFNNIYKIMFAINCEISSNFKFDQEIYEKYHVVRSSPLFLEIVNKDCDKVYGVRKLVDYLGINKIDVYTFGDSGNDLLMIKEFNGVAMDNALEKVKEVSKIITKSCSEDGVSFALNHLINL</sequence>
<dbReference type="Proteomes" id="UP000823613">
    <property type="component" value="Unassembled WGS sequence"/>
</dbReference>
<evidence type="ECO:0000313" key="2">
    <source>
        <dbReference type="Proteomes" id="UP000823613"/>
    </source>
</evidence>
<protein>
    <submittedName>
        <fullName evidence="1">Cof-type HAD-IIB family hydrolase</fullName>
    </submittedName>
</protein>
<dbReference type="GO" id="GO:0005829">
    <property type="term" value="C:cytosol"/>
    <property type="evidence" value="ECO:0007669"/>
    <property type="project" value="TreeGrafter"/>
</dbReference>